<dbReference type="Proteomes" id="UP000788419">
    <property type="component" value="Unassembled WGS sequence"/>
</dbReference>
<sequence length="234" mass="26567">MISNELDIDPWRARLRAQGRVQIPGFLQAEAASRLHDCLRDEVRWETAQRTDAELAEGLVHSAAPGSAEDAALLEAATLRARDGFEFYFDRYRMIDARRDGQDPELVLHAVVDFLNSAPFLDFARQLTGDPAIRMVSAIAVRYRHGHFLRSHSDHASEEDRAFAYVLNLSRDWLPDWGGLLQFLDPAGQRVVDTFTPRWNSLSLFRVPQPHVVSLVAPWAGSPRYSITGWFRRG</sequence>
<keyword evidence="9" id="KW-1185">Reference proteome</keyword>
<evidence type="ECO:0000256" key="1">
    <source>
        <dbReference type="ARBA" id="ARBA00001961"/>
    </source>
</evidence>
<dbReference type="PROSITE" id="PS51471">
    <property type="entry name" value="FE2OG_OXY"/>
    <property type="match status" value="1"/>
</dbReference>
<dbReference type="PANTHER" id="PTHR12117">
    <property type="entry name" value="HISTONE ACETYLTRANSFERASE COMPLEX"/>
    <property type="match status" value="1"/>
</dbReference>
<evidence type="ECO:0000313" key="8">
    <source>
        <dbReference type="EMBL" id="KAF1697492.1"/>
    </source>
</evidence>
<dbReference type="InterPro" id="IPR051842">
    <property type="entry name" value="uS12_prolyl_hydroxylase"/>
</dbReference>
<dbReference type="PANTHER" id="PTHR12117:SF0">
    <property type="entry name" value="PROLYL 3-HYDROXYLASE OGFOD1"/>
    <property type="match status" value="1"/>
</dbReference>
<comment type="cofactor">
    <cofactor evidence="1">
        <name>L-ascorbate</name>
        <dbReference type="ChEBI" id="CHEBI:38290"/>
    </cofactor>
</comment>
<dbReference type="InterPro" id="IPR039558">
    <property type="entry name" value="TPA1/OFD1_N"/>
</dbReference>
<dbReference type="EMBL" id="PDWN01000001">
    <property type="protein sequence ID" value="KAF1697492.1"/>
    <property type="molecule type" value="Genomic_DNA"/>
</dbReference>
<dbReference type="Gene3D" id="2.60.120.620">
    <property type="entry name" value="q2cbj1_9rhob like domain"/>
    <property type="match status" value="1"/>
</dbReference>
<evidence type="ECO:0000313" key="9">
    <source>
        <dbReference type="Proteomes" id="UP000788419"/>
    </source>
</evidence>
<dbReference type="InterPro" id="IPR005123">
    <property type="entry name" value="Oxoglu/Fe-dep_dioxygenase_dom"/>
</dbReference>
<evidence type="ECO:0000256" key="2">
    <source>
        <dbReference type="ARBA" id="ARBA00022723"/>
    </source>
</evidence>
<accession>A0ABQ6ZBU3</accession>
<keyword evidence="4" id="KW-0223">Dioxygenase</keyword>
<evidence type="ECO:0000259" key="7">
    <source>
        <dbReference type="PROSITE" id="PS51471"/>
    </source>
</evidence>
<evidence type="ECO:0000256" key="6">
    <source>
        <dbReference type="ARBA" id="ARBA00023004"/>
    </source>
</evidence>
<proteinExistence type="predicted"/>
<feature type="domain" description="Fe2OG dioxygenase" evidence="7">
    <location>
        <begin position="134"/>
        <end position="233"/>
    </location>
</feature>
<keyword evidence="5" id="KW-0560">Oxidoreductase</keyword>
<dbReference type="Pfam" id="PF13661">
    <property type="entry name" value="2OG-FeII_Oxy_4"/>
    <property type="match status" value="1"/>
</dbReference>
<keyword evidence="6" id="KW-0408">Iron</keyword>
<dbReference type="SMART" id="SM00702">
    <property type="entry name" value="P4Hc"/>
    <property type="match status" value="1"/>
</dbReference>
<name>A0ABQ6ZBU3_9GAMM</name>
<reference evidence="8 9" key="1">
    <citation type="submission" date="2017-10" db="EMBL/GenBank/DDBJ databases">
        <title>Whole genome sequencing of members of genus Pseudoxanthomonas.</title>
        <authorList>
            <person name="Kumar S."/>
            <person name="Bansal K."/>
            <person name="Kaur A."/>
            <person name="Patil P."/>
            <person name="Sharma S."/>
            <person name="Patil P.B."/>
        </authorList>
    </citation>
    <scope>NUCLEOTIDE SEQUENCE [LARGE SCALE GENOMIC DNA]</scope>
    <source>
        <strain evidence="8 9">DSM 17801</strain>
    </source>
</reference>
<protein>
    <recommendedName>
        <fullName evidence="7">Fe2OG dioxygenase domain-containing protein</fullName>
    </recommendedName>
</protein>
<keyword evidence="2" id="KW-0479">Metal-binding</keyword>
<comment type="caution">
    <text evidence="8">The sequence shown here is derived from an EMBL/GenBank/DDBJ whole genome shotgun (WGS) entry which is preliminary data.</text>
</comment>
<gene>
    <name evidence="8" type="ORF">CSC65_01090</name>
</gene>
<evidence type="ECO:0000256" key="4">
    <source>
        <dbReference type="ARBA" id="ARBA00022964"/>
    </source>
</evidence>
<organism evidence="8 9">
    <name type="scientific">Pseudoxanthomonas daejeonensis</name>
    <dbReference type="NCBI Taxonomy" id="266062"/>
    <lineage>
        <taxon>Bacteria</taxon>
        <taxon>Pseudomonadati</taxon>
        <taxon>Pseudomonadota</taxon>
        <taxon>Gammaproteobacteria</taxon>
        <taxon>Lysobacterales</taxon>
        <taxon>Lysobacteraceae</taxon>
        <taxon>Pseudoxanthomonas</taxon>
    </lineage>
</organism>
<keyword evidence="3" id="KW-0847">Vitamin C</keyword>
<dbReference type="InterPro" id="IPR006620">
    <property type="entry name" value="Pro_4_hyd_alph"/>
</dbReference>
<dbReference type="RefSeq" id="WP_162408117.1">
    <property type="nucleotide sequence ID" value="NZ_PDWN01000001.1"/>
</dbReference>
<evidence type="ECO:0000256" key="3">
    <source>
        <dbReference type="ARBA" id="ARBA00022896"/>
    </source>
</evidence>
<evidence type="ECO:0000256" key="5">
    <source>
        <dbReference type="ARBA" id="ARBA00023002"/>
    </source>
</evidence>